<dbReference type="Gene3D" id="3.60.10.10">
    <property type="entry name" value="Endonuclease/exonuclease/phosphatase"/>
    <property type="match status" value="1"/>
</dbReference>
<dbReference type="Pfam" id="PF22669">
    <property type="entry name" value="Exo_endo_phos2"/>
    <property type="match status" value="2"/>
</dbReference>
<evidence type="ECO:0000256" key="3">
    <source>
        <dbReference type="SAM" id="MobiDB-lite"/>
    </source>
</evidence>
<keyword evidence="2" id="KW-0378">Hydrolase</keyword>
<evidence type="ECO:0000313" key="5">
    <source>
        <dbReference type="EMBL" id="CAK9156218.1"/>
    </source>
</evidence>
<protein>
    <recommendedName>
        <fullName evidence="4">Inositol polyphosphate-related phosphatase domain-containing protein</fullName>
    </recommendedName>
</protein>
<dbReference type="SUPFAM" id="SSF56219">
    <property type="entry name" value="DNase I-like"/>
    <property type="match status" value="1"/>
</dbReference>
<evidence type="ECO:0000256" key="2">
    <source>
        <dbReference type="ARBA" id="ARBA00022801"/>
    </source>
</evidence>
<comment type="similarity">
    <text evidence="1">Belongs to the inositol polyphosphate 5-phosphatase family.</text>
</comment>
<dbReference type="InterPro" id="IPR036691">
    <property type="entry name" value="Endo/exonu/phosph_ase_sf"/>
</dbReference>
<sequence>MGNGAERRNSCSDEDSYVLPPEDFSGWLKEESDRIERQRFETEAPATTDTLNLRLFVGTWNVGGKSPHWGLNLTDWLGTPSPADIYVLGFQEIVPLNAGNVLGAEDNGPAAKWLTLIQRALNINTNDPQFPHYLTNATNSELEQSPPASSTQNDCSEEVELNQESSFEPSLSSNSNSNSSEEGSPSAPCRSMKLASPKQQHQFCLAASKQMVGIFLSVWVRSDFNRYISNLKVSRVGRGLMGFLGNKGSIAISMTLHQTTFCFVCTHLASGEKEGDEVKRNSDVMEILKKTKFSHPCRVAGEPVPPESILDHDNVIWLGDLNYRLASNYWDTHELLQKNDWQALLEKDQLRIEQKAGHVFKGWEEGGIYFAPTYKYVANSDHYVIQTSSPKQKQRTPAWCDRILWKGEGLKQMWYVRGESKFSDHKPVCSLFSVQVNVANKNNPKPVCSNTPVSSTIAASLPPSRQPIVLSGVVKVQAEELLLHTMAQSCIQSTPMFSSTAQKVTSPIGV</sequence>
<dbReference type="Proteomes" id="UP001642360">
    <property type="component" value="Unassembled WGS sequence"/>
</dbReference>
<evidence type="ECO:0000313" key="6">
    <source>
        <dbReference type="Proteomes" id="UP001642360"/>
    </source>
</evidence>
<dbReference type="AlphaFoldDB" id="A0ABC8SH49"/>
<dbReference type="PANTHER" id="PTHR45666">
    <property type="entry name" value="TYPE IV INOSITOL POLYPHOSPHATE 5-PHOSPHATASE 9"/>
    <property type="match status" value="1"/>
</dbReference>
<name>A0ABC8SH49_9AQUA</name>
<feature type="compositionally biased region" description="Polar residues" evidence="3">
    <location>
        <begin position="140"/>
        <end position="154"/>
    </location>
</feature>
<dbReference type="GO" id="GO:0016787">
    <property type="term" value="F:hydrolase activity"/>
    <property type="evidence" value="ECO:0007669"/>
    <property type="project" value="UniProtKB-KW"/>
</dbReference>
<reference evidence="5 6" key="1">
    <citation type="submission" date="2024-02" db="EMBL/GenBank/DDBJ databases">
        <authorList>
            <person name="Vignale AGUSTIN F."/>
            <person name="Sosa J E."/>
            <person name="Modenutti C."/>
        </authorList>
    </citation>
    <scope>NUCLEOTIDE SEQUENCE [LARGE SCALE GENOMIC DNA]</scope>
</reference>
<feature type="compositionally biased region" description="Low complexity" evidence="3">
    <location>
        <begin position="162"/>
        <end position="186"/>
    </location>
</feature>
<dbReference type="EMBL" id="CAUOFW020002819">
    <property type="protein sequence ID" value="CAK9156218.1"/>
    <property type="molecule type" value="Genomic_DNA"/>
</dbReference>
<evidence type="ECO:0000256" key="1">
    <source>
        <dbReference type="ARBA" id="ARBA00010768"/>
    </source>
</evidence>
<evidence type="ECO:0000259" key="4">
    <source>
        <dbReference type="SMART" id="SM00128"/>
    </source>
</evidence>
<feature type="region of interest" description="Disordered" evidence="3">
    <location>
        <begin position="140"/>
        <end position="192"/>
    </location>
</feature>
<feature type="compositionally biased region" description="Basic and acidic residues" evidence="3">
    <location>
        <begin position="1"/>
        <end position="11"/>
    </location>
</feature>
<comment type="caution">
    <text evidence="5">The sequence shown here is derived from an EMBL/GenBank/DDBJ whole genome shotgun (WGS) entry which is preliminary data.</text>
</comment>
<dbReference type="InterPro" id="IPR000300">
    <property type="entry name" value="IPPc"/>
</dbReference>
<gene>
    <name evidence="5" type="ORF">ILEXP_LOCUS24643</name>
</gene>
<dbReference type="InterPro" id="IPR045849">
    <property type="entry name" value="IP5P_plant"/>
</dbReference>
<proteinExistence type="inferred from homology"/>
<keyword evidence="6" id="KW-1185">Reference proteome</keyword>
<dbReference type="SMART" id="SM00128">
    <property type="entry name" value="IPPc"/>
    <property type="match status" value="1"/>
</dbReference>
<feature type="domain" description="Inositol polyphosphate-related phosphatase" evidence="4">
    <location>
        <begin position="51"/>
        <end position="440"/>
    </location>
</feature>
<feature type="region of interest" description="Disordered" evidence="3">
    <location>
        <begin position="1"/>
        <end position="25"/>
    </location>
</feature>
<accession>A0ABC8SH49</accession>
<dbReference type="PANTHER" id="PTHR45666:SF15">
    <property type="entry name" value="TYPE I INOSITOL POLYPHOSPHATE 5-PHOSPHATASE 8"/>
    <property type="match status" value="1"/>
</dbReference>
<organism evidence="5 6">
    <name type="scientific">Ilex paraguariensis</name>
    <name type="common">yerba mate</name>
    <dbReference type="NCBI Taxonomy" id="185542"/>
    <lineage>
        <taxon>Eukaryota</taxon>
        <taxon>Viridiplantae</taxon>
        <taxon>Streptophyta</taxon>
        <taxon>Embryophyta</taxon>
        <taxon>Tracheophyta</taxon>
        <taxon>Spermatophyta</taxon>
        <taxon>Magnoliopsida</taxon>
        <taxon>eudicotyledons</taxon>
        <taxon>Gunneridae</taxon>
        <taxon>Pentapetalae</taxon>
        <taxon>asterids</taxon>
        <taxon>campanulids</taxon>
        <taxon>Aquifoliales</taxon>
        <taxon>Aquifoliaceae</taxon>
        <taxon>Ilex</taxon>
    </lineage>
</organism>